<reference evidence="5 6" key="2">
    <citation type="journal article" date="2012" name="J. Bacteriol.">
        <title>Complete genome sequences of Desulfosporosinus orientis DSM765T, Desulfosporosinus youngiae DSM17734T, Desulfosporosinus meridiei DSM13257T, and Desulfosporosinus acidiphilus DSM22704T.</title>
        <authorList>
            <person name="Pester M."/>
            <person name="Brambilla E."/>
            <person name="Alazard D."/>
            <person name="Rattei T."/>
            <person name="Weinmaier T."/>
            <person name="Han J."/>
            <person name="Lucas S."/>
            <person name="Lapidus A."/>
            <person name="Cheng J.F."/>
            <person name="Goodwin L."/>
            <person name="Pitluck S."/>
            <person name="Peters L."/>
            <person name="Ovchinnikova G."/>
            <person name="Teshima H."/>
            <person name="Detter J.C."/>
            <person name="Han C.S."/>
            <person name="Tapia R."/>
            <person name="Land M.L."/>
            <person name="Hauser L."/>
            <person name="Kyrpides N.C."/>
            <person name="Ivanova N.N."/>
            <person name="Pagani I."/>
            <person name="Huntmann M."/>
            <person name="Wei C.L."/>
            <person name="Davenport K.W."/>
            <person name="Daligault H."/>
            <person name="Chain P.S."/>
            <person name="Chen A."/>
            <person name="Mavromatis K."/>
            <person name="Markowitz V."/>
            <person name="Szeto E."/>
            <person name="Mikhailova N."/>
            <person name="Pati A."/>
            <person name="Wagner M."/>
            <person name="Woyke T."/>
            <person name="Ollivier B."/>
            <person name="Klenk H.P."/>
            <person name="Spring S."/>
            <person name="Loy A."/>
        </authorList>
    </citation>
    <scope>NUCLEOTIDE SEQUENCE [LARGE SCALE GENOMIC DNA]</scope>
    <source>
        <strain evidence="6">ATCC 19365 / DSM 765 / NCIMB 8382 / VKM B-1628</strain>
    </source>
</reference>
<dbReference type="InterPro" id="IPR017871">
    <property type="entry name" value="ABC_transporter-like_CS"/>
</dbReference>
<dbReference type="KEGG" id="dor:Desor_3908"/>
<dbReference type="RefSeq" id="WP_014186160.1">
    <property type="nucleotide sequence ID" value="NC_016584.1"/>
</dbReference>
<dbReference type="Gene3D" id="3.40.50.300">
    <property type="entry name" value="P-loop containing nucleotide triphosphate hydrolases"/>
    <property type="match status" value="1"/>
</dbReference>
<dbReference type="STRING" id="768706.Desor_3908"/>
<dbReference type="PROSITE" id="PS00211">
    <property type="entry name" value="ABC_TRANSPORTER_1"/>
    <property type="match status" value="1"/>
</dbReference>
<keyword evidence="3" id="KW-0067">ATP-binding</keyword>
<gene>
    <name evidence="5" type="ordered locus">Desor_3908</name>
</gene>
<evidence type="ECO:0000313" key="5">
    <source>
        <dbReference type="EMBL" id="AET69353.1"/>
    </source>
</evidence>
<keyword evidence="6" id="KW-1185">Reference proteome</keyword>
<name>G7WBV6_DESOD</name>
<dbReference type="AlphaFoldDB" id="G7WBV6"/>
<dbReference type="Pfam" id="PF00005">
    <property type="entry name" value="ABC_tran"/>
    <property type="match status" value="1"/>
</dbReference>
<dbReference type="GO" id="GO:0005524">
    <property type="term" value="F:ATP binding"/>
    <property type="evidence" value="ECO:0007669"/>
    <property type="project" value="UniProtKB-KW"/>
</dbReference>
<dbReference type="GO" id="GO:0016887">
    <property type="term" value="F:ATP hydrolysis activity"/>
    <property type="evidence" value="ECO:0007669"/>
    <property type="project" value="InterPro"/>
</dbReference>
<dbReference type="PANTHER" id="PTHR42734:SF19">
    <property type="entry name" value="IRON COMPOUNDS ABC TRANSPORTER, ATP-BINDING PROTEIN"/>
    <property type="match status" value="1"/>
</dbReference>
<dbReference type="InterPro" id="IPR050153">
    <property type="entry name" value="Metal_Ion_Import_ABC"/>
</dbReference>
<dbReference type="FunFam" id="3.40.50.300:FF:000134">
    <property type="entry name" value="Iron-enterobactin ABC transporter ATP-binding protein"/>
    <property type="match status" value="1"/>
</dbReference>
<accession>G7WBV6</accession>
<dbReference type="InterPro" id="IPR027417">
    <property type="entry name" value="P-loop_NTPase"/>
</dbReference>
<dbReference type="PANTHER" id="PTHR42734">
    <property type="entry name" value="METAL TRANSPORT SYSTEM ATP-BINDING PROTEIN TM_0124-RELATED"/>
    <property type="match status" value="1"/>
</dbReference>
<sequence>MSIEVADLSFSYGDRLILDGISFVAKDKELLSILGPNGTGKSTLFLCILGLLSKYKGKALLNGRDIRDLGIREIAKVIAYIPQSHYPSFNYTVFDMVLMGTTVQLSPLSSPGAKQRKLAESALERLGISHLKERGYTQISGGERQLVLMARALVQEAHILILDEPTANLDFGNQIRVLNQIRSLTKEGYTIIQSTHNPDQTFLFSDRVMAMKDGKVLALGTPCQVFSQELIQQLYGIDVELQSLYGDKARVCIPKSIIEADSPQRFCS</sequence>
<evidence type="ECO:0000313" key="6">
    <source>
        <dbReference type="Proteomes" id="UP000006346"/>
    </source>
</evidence>
<dbReference type="PATRIC" id="fig|768706.3.peg.3952"/>
<feature type="domain" description="ABC transporter" evidence="4">
    <location>
        <begin position="3"/>
        <end position="238"/>
    </location>
</feature>
<dbReference type="PROSITE" id="PS50893">
    <property type="entry name" value="ABC_TRANSPORTER_2"/>
    <property type="match status" value="1"/>
</dbReference>
<dbReference type="OrthoDB" id="9799337at2"/>
<keyword evidence="2" id="KW-0547">Nucleotide-binding</keyword>
<dbReference type="eggNOG" id="COG1120">
    <property type="taxonomic scope" value="Bacteria"/>
</dbReference>
<proteinExistence type="predicted"/>
<dbReference type="Proteomes" id="UP000006346">
    <property type="component" value="Chromosome"/>
</dbReference>
<evidence type="ECO:0000256" key="3">
    <source>
        <dbReference type="ARBA" id="ARBA00022840"/>
    </source>
</evidence>
<reference evidence="6" key="1">
    <citation type="submission" date="2011-11" db="EMBL/GenBank/DDBJ databases">
        <title>Complete sequence of Desulfosporosinus orientis DSM 765.</title>
        <authorList>
            <person name="Lucas S."/>
            <person name="Han J."/>
            <person name="Lapidus A."/>
            <person name="Cheng J.-F."/>
            <person name="Goodwin L."/>
            <person name="Pitluck S."/>
            <person name="Peters L."/>
            <person name="Ovchinnikova G."/>
            <person name="Teshima H."/>
            <person name="Detter J.C."/>
            <person name="Han C."/>
            <person name="Tapia R."/>
            <person name="Land M."/>
            <person name="Hauser L."/>
            <person name="Kyrpides N."/>
            <person name="Ivanova N."/>
            <person name="Pagani I."/>
            <person name="Pester M."/>
            <person name="Spring S."/>
            <person name="Ollivier B."/>
            <person name="Rattei T."/>
            <person name="Klenk H.-P."/>
            <person name="Wagner M."/>
            <person name="Loy A."/>
            <person name="Woyke T."/>
        </authorList>
    </citation>
    <scope>NUCLEOTIDE SEQUENCE [LARGE SCALE GENOMIC DNA]</scope>
    <source>
        <strain evidence="6">ATCC 19365 / DSM 765 / NCIMB 8382 / VKM B-1628</strain>
    </source>
</reference>
<evidence type="ECO:0000259" key="4">
    <source>
        <dbReference type="PROSITE" id="PS50893"/>
    </source>
</evidence>
<protein>
    <submittedName>
        <fullName evidence="5">ABC-type cobalamin/Fe3+-siderophore transport system, ATPase component</fullName>
    </submittedName>
</protein>
<organism evidence="5 6">
    <name type="scientific">Desulfosporosinus orientis (strain ATCC 19365 / DSM 765 / NCIMB 8382 / VKM B-1628 / Singapore I)</name>
    <name type="common">Desulfotomaculum orientis</name>
    <dbReference type="NCBI Taxonomy" id="768706"/>
    <lineage>
        <taxon>Bacteria</taxon>
        <taxon>Bacillati</taxon>
        <taxon>Bacillota</taxon>
        <taxon>Clostridia</taxon>
        <taxon>Eubacteriales</taxon>
        <taxon>Desulfitobacteriaceae</taxon>
        <taxon>Desulfosporosinus</taxon>
    </lineage>
</organism>
<evidence type="ECO:0000256" key="1">
    <source>
        <dbReference type="ARBA" id="ARBA00022448"/>
    </source>
</evidence>
<keyword evidence="1" id="KW-0813">Transport</keyword>
<dbReference type="SMART" id="SM00382">
    <property type="entry name" value="AAA"/>
    <property type="match status" value="1"/>
</dbReference>
<dbReference type="InterPro" id="IPR003439">
    <property type="entry name" value="ABC_transporter-like_ATP-bd"/>
</dbReference>
<dbReference type="EMBL" id="CP003108">
    <property type="protein sequence ID" value="AET69353.1"/>
    <property type="molecule type" value="Genomic_DNA"/>
</dbReference>
<dbReference type="InterPro" id="IPR003593">
    <property type="entry name" value="AAA+_ATPase"/>
</dbReference>
<dbReference type="CDD" id="cd03214">
    <property type="entry name" value="ABC_Iron-Siderophores_B12_Hemin"/>
    <property type="match status" value="1"/>
</dbReference>
<dbReference type="SUPFAM" id="SSF52540">
    <property type="entry name" value="P-loop containing nucleoside triphosphate hydrolases"/>
    <property type="match status" value="1"/>
</dbReference>
<dbReference type="HOGENOM" id="CLU_000604_1_11_9"/>
<evidence type="ECO:0000256" key="2">
    <source>
        <dbReference type="ARBA" id="ARBA00022741"/>
    </source>
</evidence>